<dbReference type="Proteomes" id="UP001231445">
    <property type="component" value="Chromosome"/>
</dbReference>
<dbReference type="RefSeq" id="WP_285976253.1">
    <property type="nucleotide sequence ID" value="NZ_CP127221.1"/>
</dbReference>
<feature type="transmembrane region" description="Helical" evidence="6">
    <location>
        <begin position="40"/>
        <end position="59"/>
    </location>
</feature>
<keyword evidence="4 6" id="KW-1133">Transmembrane helix</keyword>
<gene>
    <name evidence="7" type="ORF">QQX03_02200</name>
</gene>
<evidence type="ECO:0000256" key="2">
    <source>
        <dbReference type="ARBA" id="ARBA00022475"/>
    </source>
</evidence>
<evidence type="ECO:0000313" key="7">
    <source>
        <dbReference type="EMBL" id="WIW95941.1"/>
    </source>
</evidence>
<feature type="transmembrane region" description="Helical" evidence="6">
    <location>
        <begin position="144"/>
        <end position="167"/>
    </location>
</feature>
<dbReference type="PANTHER" id="PTHR30250:SF11">
    <property type="entry name" value="O-ANTIGEN TRANSPORTER-RELATED"/>
    <property type="match status" value="1"/>
</dbReference>
<feature type="transmembrane region" description="Helical" evidence="6">
    <location>
        <begin position="358"/>
        <end position="377"/>
    </location>
</feature>
<feature type="transmembrane region" description="Helical" evidence="6">
    <location>
        <begin position="212"/>
        <end position="231"/>
    </location>
</feature>
<keyword evidence="5 6" id="KW-0472">Membrane</keyword>
<keyword evidence="2" id="KW-1003">Cell membrane</keyword>
<evidence type="ECO:0000256" key="6">
    <source>
        <dbReference type="SAM" id="Phobius"/>
    </source>
</evidence>
<dbReference type="EMBL" id="CP127221">
    <property type="protein sequence ID" value="WIW95941.1"/>
    <property type="molecule type" value="Genomic_DNA"/>
</dbReference>
<name>A0A9Y2B8I0_9SPHN</name>
<evidence type="ECO:0000313" key="8">
    <source>
        <dbReference type="Proteomes" id="UP001231445"/>
    </source>
</evidence>
<evidence type="ECO:0000256" key="4">
    <source>
        <dbReference type="ARBA" id="ARBA00022989"/>
    </source>
</evidence>
<dbReference type="Pfam" id="PF01943">
    <property type="entry name" value="Polysacc_synt"/>
    <property type="match status" value="1"/>
</dbReference>
<feature type="transmembrane region" description="Helical" evidence="6">
    <location>
        <begin position="116"/>
        <end position="137"/>
    </location>
</feature>
<evidence type="ECO:0000256" key="3">
    <source>
        <dbReference type="ARBA" id="ARBA00022692"/>
    </source>
</evidence>
<evidence type="ECO:0000256" key="5">
    <source>
        <dbReference type="ARBA" id="ARBA00023136"/>
    </source>
</evidence>
<dbReference type="AlphaFoldDB" id="A0A9Y2B8I0"/>
<organism evidence="7 8">
    <name type="scientific">Altererythrobacter rubellus</name>
    <dbReference type="NCBI Taxonomy" id="2173831"/>
    <lineage>
        <taxon>Bacteria</taxon>
        <taxon>Pseudomonadati</taxon>
        <taxon>Pseudomonadota</taxon>
        <taxon>Alphaproteobacteria</taxon>
        <taxon>Sphingomonadales</taxon>
        <taxon>Erythrobacteraceae</taxon>
        <taxon>Altererythrobacter</taxon>
    </lineage>
</organism>
<keyword evidence="3 6" id="KW-0812">Transmembrane</keyword>
<sequence length="422" mass="45312">MGLNKFLGQGTIYLFGSMLSAAVPFLLLPFLARWLGPADFGVVGNFVSLVGVLGAAIGLSTHGYIPVAYYRDGPQSLGQVVGGVTGISLMGLGGALFLVTLFGGPIEAFSLIPAEWLWLVALAAAGQFLIAAALAVFQTLQRPWAYITLQISYAALLSALSVALILFTKFGWEGRAMGQVIAVSLVVAVAFLYLSVRIPIDWRPSYWPLRKLLRFGAPLLPHAMAAIAMASMDRFILTSVEGARQLGFYVAAAQIASLVIMAATAGNQAWLPWLYGRLAANSDTADRELVRMTYLVFACLLATALGLILITPWLMPFVAGSQFVGAVPLLRLLALATAMNAAYLFVAAHLFYHERTGLLSVVSLTAAVFQFAVTYVLGKCLGVEGVAGGTAIGALFYWLLTWTVAARQRPLPWFRALRSFRH</sequence>
<feature type="transmembrane region" description="Helical" evidence="6">
    <location>
        <begin position="326"/>
        <end position="346"/>
    </location>
</feature>
<feature type="transmembrane region" description="Helical" evidence="6">
    <location>
        <begin position="12"/>
        <end position="34"/>
    </location>
</feature>
<comment type="subcellular location">
    <subcellularLocation>
        <location evidence="1">Cell membrane</location>
        <topology evidence="1">Multi-pass membrane protein</topology>
    </subcellularLocation>
</comment>
<accession>A0A9Y2B8I0</accession>
<reference evidence="7 8" key="1">
    <citation type="submission" date="2023-06" db="EMBL/GenBank/DDBJ databases">
        <title>Altererythrobacter rubellus NBRC 112769 genome.</title>
        <authorList>
            <person name="Zhang K."/>
        </authorList>
    </citation>
    <scope>NUCLEOTIDE SEQUENCE [LARGE SCALE GENOMIC DNA]</scope>
    <source>
        <strain evidence="7 8">NBRC 112769</strain>
    </source>
</reference>
<feature type="transmembrane region" description="Helical" evidence="6">
    <location>
        <begin position="292"/>
        <end position="314"/>
    </location>
</feature>
<dbReference type="KEGG" id="arue:QQX03_02200"/>
<protein>
    <submittedName>
        <fullName evidence="7">Oligosaccharide flippase family protein</fullName>
    </submittedName>
</protein>
<keyword evidence="8" id="KW-1185">Reference proteome</keyword>
<feature type="transmembrane region" description="Helical" evidence="6">
    <location>
        <begin position="246"/>
        <end position="271"/>
    </location>
</feature>
<feature type="transmembrane region" description="Helical" evidence="6">
    <location>
        <begin position="383"/>
        <end position="405"/>
    </location>
</feature>
<feature type="transmembrane region" description="Helical" evidence="6">
    <location>
        <begin position="179"/>
        <end position="200"/>
    </location>
</feature>
<dbReference type="GO" id="GO:0005886">
    <property type="term" value="C:plasma membrane"/>
    <property type="evidence" value="ECO:0007669"/>
    <property type="project" value="UniProtKB-SubCell"/>
</dbReference>
<dbReference type="InterPro" id="IPR050833">
    <property type="entry name" value="Poly_Biosynth_Transport"/>
</dbReference>
<proteinExistence type="predicted"/>
<dbReference type="PANTHER" id="PTHR30250">
    <property type="entry name" value="PST FAMILY PREDICTED COLANIC ACID TRANSPORTER"/>
    <property type="match status" value="1"/>
</dbReference>
<evidence type="ECO:0000256" key="1">
    <source>
        <dbReference type="ARBA" id="ARBA00004651"/>
    </source>
</evidence>
<dbReference type="InterPro" id="IPR002797">
    <property type="entry name" value="Polysacc_synth"/>
</dbReference>
<feature type="transmembrane region" description="Helical" evidence="6">
    <location>
        <begin position="80"/>
        <end position="104"/>
    </location>
</feature>